<dbReference type="PROSITE" id="PS50039">
    <property type="entry name" value="FORK_HEAD_3"/>
    <property type="match status" value="1"/>
</dbReference>
<gene>
    <name evidence="10" type="ORF">R5R35_006028</name>
</gene>
<feature type="domain" description="Fork-head" evidence="9">
    <location>
        <begin position="302"/>
        <end position="400"/>
    </location>
</feature>
<dbReference type="InterPro" id="IPR036390">
    <property type="entry name" value="WH_DNA-bd_sf"/>
</dbReference>
<dbReference type="Gene3D" id="1.10.10.10">
    <property type="entry name" value="Winged helix-like DNA-binding domain superfamily/Winged helix DNA-binding domain"/>
    <property type="match status" value="1"/>
</dbReference>
<dbReference type="EMBL" id="JAZDUA010000134">
    <property type="protein sequence ID" value="KAK7866860.1"/>
    <property type="molecule type" value="Genomic_DNA"/>
</dbReference>
<organism evidence="10 11">
    <name type="scientific">Gryllus longicercus</name>
    <dbReference type="NCBI Taxonomy" id="2509291"/>
    <lineage>
        <taxon>Eukaryota</taxon>
        <taxon>Metazoa</taxon>
        <taxon>Ecdysozoa</taxon>
        <taxon>Arthropoda</taxon>
        <taxon>Hexapoda</taxon>
        <taxon>Insecta</taxon>
        <taxon>Pterygota</taxon>
        <taxon>Neoptera</taxon>
        <taxon>Polyneoptera</taxon>
        <taxon>Orthoptera</taxon>
        <taxon>Ensifera</taxon>
        <taxon>Gryllidea</taxon>
        <taxon>Grylloidea</taxon>
        <taxon>Gryllidae</taxon>
        <taxon>Gryllinae</taxon>
        <taxon>Gryllus</taxon>
    </lineage>
</organism>
<dbReference type="GO" id="GO:0005634">
    <property type="term" value="C:nucleus"/>
    <property type="evidence" value="ECO:0007669"/>
    <property type="project" value="UniProtKB-SubCell"/>
</dbReference>
<dbReference type="Pfam" id="PF00250">
    <property type="entry name" value="Forkhead"/>
    <property type="match status" value="1"/>
</dbReference>
<name>A0AAN9VKZ3_9ORTH</name>
<dbReference type="PROSITE" id="PS00658">
    <property type="entry name" value="FORK_HEAD_2"/>
    <property type="match status" value="1"/>
</dbReference>
<feature type="DNA-binding region" description="Fork-head" evidence="7">
    <location>
        <begin position="302"/>
        <end position="400"/>
    </location>
</feature>
<keyword evidence="11" id="KW-1185">Reference proteome</keyword>
<keyword evidence="3" id="KW-0805">Transcription regulation</keyword>
<evidence type="ECO:0000313" key="11">
    <source>
        <dbReference type="Proteomes" id="UP001378592"/>
    </source>
</evidence>
<evidence type="ECO:0000256" key="1">
    <source>
        <dbReference type="ARBA" id="ARBA00004123"/>
    </source>
</evidence>
<keyword evidence="6 7" id="KW-0539">Nucleus</keyword>
<dbReference type="InterPro" id="IPR001766">
    <property type="entry name" value="Fork_head_dom"/>
</dbReference>
<dbReference type="InterPro" id="IPR036388">
    <property type="entry name" value="WH-like_DNA-bd_sf"/>
</dbReference>
<sequence>MDVYMNSGESLSLQEMLDIDYKTGLDGIFPSMDFGLSLTGDLSPLDLEDAFGDPGTPRNMPEDEEDLVDMTAWFTNNGLSTNNNSNSSYTLDLVNGDIATMMVNTNSVMPVTVVTVPSSSTNSNNNTYITSSGVHSSDEDLTFSSPSPSANSVVDNSSSGGGITFVRTLSASSGISTASTVSSPTQARSPVVKTQPQASVASGVRIAAATSTSHTLRADATSSGLPSILATTPRTVPIVTSSTKITQQQRPITRGQVTTESPVRTRTIHVQQAQPSHFKRQHIYNSNKHYSDFDMDDKAYPKPAYSYSCLIAMALKNSKTGSLPVSEIYNFMCEHFPYFKTAPNGWKNSVRHNLSLNKCFEKIEKPSGNGSHQRKGCLWAMNPAKIAKMDEEVQKWSKKDPMAIKKAMLNPENLEMLERGEMKREYVGLLNNGMVHSPSGTDESDDMEVPDIGDVSENVEIICSDPATPLSPTSVHLPEFIDIATVADELEDASLNDFDIEVTDEMYEDLEVEDEQLNLGVTLTPSSQSADLLTSTTLTLPVITSSQVQTIEYIPPVKRGCVAGNTTSIQGNYLYKPVVSANSSSSSSVSRRKAPILLRASSGASSLIKIKDP</sequence>
<dbReference type="InterPro" id="IPR030456">
    <property type="entry name" value="TF_fork_head_CS_2"/>
</dbReference>
<evidence type="ECO:0000259" key="9">
    <source>
        <dbReference type="PROSITE" id="PS50039"/>
    </source>
</evidence>
<keyword evidence="5" id="KW-0804">Transcription</keyword>
<keyword evidence="2" id="KW-0217">Developmental protein</keyword>
<accession>A0AAN9VKZ3</accession>
<dbReference type="GO" id="GO:0000976">
    <property type="term" value="F:transcription cis-regulatory region binding"/>
    <property type="evidence" value="ECO:0007669"/>
    <property type="project" value="TreeGrafter"/>
</dbReference>
<dbReference type="SMART" id="SM00339">
    <property type="entry name" value="FH"/>
    <property type="match status" value="1"/>
</dbReference>
<evidence type="ECO:0000313" key="10">
    <source>
        <dbReference type="EMBL" id="KAK7866860.1"/>
    </source>
</evidence>
<evidence type="ECO:0000256" key="5">
    <source>
        <dbReference type="ARBA" id="ARBA00023163"/>
    </source>
</evidence>
<proteinExistence type="predicted"/>
<dbReference type="PANTHER" id="PTHR46721">
    <property type="entry name" value="FORKHEAD BOX PROTEIN N1"/>
    <property type="match status" value="1"/>
</dbReference>
<dbReference type="PRINTS" id="PR00053">
    <property type="entry name" value="FORKHEAD"/>
</dbReference>
<dbReference type="SUPFAM" id="SSF46785">
    <property type="entry name" value="Winged helix' DNA-binding domain"/>
    <property type="match status" value="1"/>
</dbReference>
<comment type="subcellular location">
    <subcellularLocation>
        <location evidence="1 7">Nucleus</location>
    </subcellularLocation>
</comment>
<dbReference type="InterPro" id="IPR049624">
    <property type="entry name" value="FOXN1_4"/>
</dbReference>
<keyword evidence="4 7" id="KW-0238">DNA-binding</keyword>
<dbReference type="CDD" id="cd20030">
    <property type="entry name" value="FH_FOXN1-like"/>
    <property type="match status" value="1"/>
</dbReference>
<evidence type="ECO:0000256" key="3">
    <source>
        <dbReference type="ARBA" id="ARBA00023015"/>
    </source>
</evidence>
<protein>
    <recommendedName>
        <fullName evidence="9">Fork-head domain-containing protein</fullName>
    </recommendedName>
</protein>
<evidence type="ECO:0000256" key="2">
    <source>
        <dbReference type="ARBA" id="ARBA00022473"/>
    </source>
</evidence>
<evidence type="ECO:0000256" key="8">
    <source>
        <dbReference type="SAM" id="MobiDB-lite"/>
    </source>
</evidence>
<dbReference type="GO" id="GO:0000981">
    <property type="term" value="F:DNA-binding transcription factor activity, RNA polymerase II-specific"/>
    <property type="evidence" value="ECO:0007669"/>
    <property type="project" value="TreeGrafter"/>
</dbReference>
<evidence type="ECO:0000256" key="6">
    <source>
        <dbReference type="ARBA" id="ARBA00023242"/>
    </source>
</evidence>
<dbReference type="AlphaFoldDB" id="A0AAN9VKZ3"/>
<evidence type="ECO:0000256" key="4">
    <source>
        <dbReference type="ARBA" id="ARBA00023125"/>
    </source>
</evidence>
<comment type="caution">
    <text evidence="10">The sequence shown here is derived from an EMBL/GenBank/DDBJ whole genome shotgun (WGS) entry which is preliminary data.</text>
</comment>
<evidence type="ECO:0000256" key="7">
    <source>
        <dbReference type="PROSITE-ProRule" id="PRU00089"/>
    </source>
</evidence>
<dbReference type="PANTHER" id="PTHR46721:SF3">
    <property type="entry name" value="FORKHEAD BOX N1"/>
    <property type="match status" value="1"/>
</dbReference>
<dbReference type="FunFam" id="1.10.10.10:FF:000122">
    <property type="entry name" value="Forkhead box protein N1"/>
    <property type="match status" value="1"/>
</dbReference>
<reference evidence="10 11" key="1">
    <citation type="submission" date="2024-03" db="EMBL/GenBank/DDBJ databases">
        <title>The genome assembly and annotation of the cricket Gryllus longicercus Weissman &amp; Gray.</title>
        <authorList>
            <person name="Szrajer S."/>
            <person name="Gray D."/>
            <person name="Ylla G."/>
        </authorList>
    </citation>
    <scope>NUCLEOTIDE SEQUENCE [LARGE SCALE GENOMIC DNA]</scope>
    <source>
        <strain evidence="10">DAG 2021-001</strain>
        <tissue evidence="10">Whole body minus gut</tissue>
    </source>
</reference>
<feature type="region of interest" description="Disordered" evidence="8">
    <location>
        <begin position="241"/>
        <end position="262"/>
    </location>
</feature>
<dbReference type="Proteomes" id="UP001378592">
    <property type="component" value="Unassembled WGS sequence"/>
</dbReference>